<dbReference type="Gene3D" id="2.20.70.10">
    <property type="match status" value="1"/>
</dbReference>
<evidence type="ECO:0000313" key="3">
    <source>
        <dbReference type="EMBL" id="EMT61440.1"/>
    </source>
</evidence>
<dbReference type="STRING" id="1229665.N1RGZ0"/>
<evidence type="ECO:0000259" key="2">
    <source>
        <dbReference type="PROSITE" id="PS50020"/>
    </source>
</evidence>
<feature type="compositionally biased region" description="Polar residues" evidence="1">
    <location>
        <begin position="178"/>
        <end position="188"/>
    </location>
</feature>
<reference evidence="4" key="1">
    <citation type="submission" date="2012-09" db="EMBL/GenBank/DDBJ databases">
        <title>Genome sequencing and comparative transcriptomics of race 1 and race 4 of banana pathogen: Fusarium oxysporum f. sp. cubense.</title>
        <authorList>
            <person name="Fang X."/>
            <person name="Huang J."/>
        </authorList>
    </citation>
    <scope>NUCLEOTIDE SEQUENCE [LARGE SCALE GENOMIC DNA]</scope>
    <source>
        <strain evidence="4">race 4</strain>
    </source>
</reference>
<dbReference type="PROSITE" id="PS01159">
    <property type="entry name" value="WW_DOMAIN_1"/>
    <property type="match status" value="1"/>
</dbReference>
<sequence length="244" mass="24589">MTGPASPQAEGPTFAPPPLPAGWIAQWDGTSKKYYYVQLSTGVSQWEVPTEPAKTGNTPAPQGEHPYGAPKRSELITHPDGSQTVRHADGTMEPIMPDGTRGVDGPSGERGLGSMAMNALLGGKNSGHGGSSSGGHSSSPLGNLGGLANQFLGGSHGGSGGSNGGNKPSGAGKLVGQLASSFMHSASQEKPPAPQNYHGNSNQSSSHHQGGLAGQLMGGVATMFGGKHGSSVCSQQQRAPFAQD</sequence>
<feature type="domain" description="WW" evidence="2">
    <location>
        <begin position="17"/>
        <end position="51"/>
    </location>
</feature>
<feature type="region of interest" description="Disordered" evidence="1">
    <location>
        <begin position="47"/>
        <end position="244"/>
    </location>
</feature>
<feature type="compositionally biased region" description="Gly residues" evidence="1">
    <location>
        <begin position="154"/>
        <end position="164"/>
    </location>
</feature>
<accession>N1RGZ0</accession>
<dbReference type="OrthoDB" id="2367685at2759"/>
<dbReference type="AlphaFoldDB" id="N1RGZ0"/>
<dbReference type="EMBL" id="KB726996">
    <property type="protein sequence ID" value="EMT61440.1"/>
    <property type="molecule type" value="Genomic_DNA"/>
</dbReference>
<dbReference type="InterPro" id="IPR001202">
    <property type="entry name" value="WW_dom"/>
</dbReference>
<dbReference type="InterPro" id="IPR036020">
    <property type="entry name" value="WW_dom_sf"/>
</dbReference>
<feature type="compositionally biased region" description="Low complexity" evidence="1">
    <location>
        <begin position="195"/>
        <end position="210"/>
    </location>
</feature>
<dbReference type="SMART" id="SM00456">
    <property type="entry name" value="WW"/>
    <property type="match status" value="1"/>
</dbReference>
<evidence type="ECO:0000256" key="1">
    <source>
        <dbReference type="SAM" id="MobiDB-lite"/>
    </source>
</evidence>
<dbReference type="CDD" id="cd00201">
    <property type="entry name" value="WW"/>
    <property type="match status" value="1"/>
</dbReference>
<evidence type="ECO:0000313" key="4">
    <source>
        <dbReference type="Proteomes" id="UP000016929"/>
    </source>
</evidence>
<dbReference type="SUPFAM" id="SSF51045">
    <property type="entry name" value="WW domain"/>
    <property type="match status" value="1"/>
</dbReference>
<keyword evidence="4" id="KW-1185">Reference proteome</keyword>
<feature type="region of interest" description="Disordered" evidence="1">
    <location>
        <begin position="1"/>
        <end position="21"/>
    </location>
</feature>
<protein>
    <recommendedName>
        <fullName evidence="2">WW domain-containing protein</fullName>
    </recommendedName>
</protein>
<gene>
    <name evidence="3" type="ORF">FOC4_g10014499</name>
</gene>
<reference evidence="4" key="2">
    <citation type="journal article" date="2014" name="PLoS ONE">
        <title>Genome and Transcriptome Analysis of the Fungal Pathogen Fusarium oxysporum f. sp. cubense Causing Banana Vascular Wilt Disease.</title>
        <authorList>
            <person name="Guo L."/>
            <person name="Han L."/>
            <person name="Yang L."/>
            <person name="Zeng H."/>
            <person name="Fan D."/>
            <person name="Zhu Y."/>
            <person name="Feng Y."/>
            <person name="Wang G."/>
            <person name="Peng C."/>
            <person name="Jiang X."/>
            <person name="Zhou D."/>
            <person name="Ni P."/>
            <person name="Liang C."/>
            <person name="Liu L."/>
            <person name="Wang J."/>
            <person name="Mao C."/>
            <person name="Fang X."/>
            <person name="Peng M."/>
            <person name="Huang J."/>
        </authorList>
    </citation>
    <scope>NUCLEOTIDE SEQUENCE [LARGE SCALE GENOMIC DNA]</scope>
    <source>
        <strain evidence="4">race 4</strain>
    </source>
</reference>
<dbReference type="HOGENOM" id="CLU_033083_0_0_1"/>
<proteinExistence type="predicted"/>
<dbReference type="Proteomes" id="UP000016929">
    <property type="component" value="Unassembled WGS sequence"/>
</dbReference>
<feature type="compositionally biased region" description="Gly residues" evidence="1">
    <location>
        <begin position="124"/>
        <end position="133"/>
    </location>
</feature>
<dbReference type="PROSITE" id="PS50020">
    <property type="entry name" value="WW_DOMAIN_2"/>
    <property type="match status" value="1"/>
</dbReference>
<name>N1RGZ0_FUSC4</name>
<dbReference type="Pfam" id="PF00397">
    <property type="entry name" value="WW"/>
    <property type="match status" value="1"/>
</dbReference>
<organism evidence="3 4">
    <name type="scientific">Fusarium oxysporum f. sp. cubense (strain race 4)</name>
    <name type="common">Panama disease fungus</name>
    <dbReference type="NCBI Taxonomy" id="2502994"/>
    <lineage>
        <taxon>Eukaryota</taxon>
        <taxon>Fungi</taxon>
        <taxon>Dikarya</taxon>
        <taxon>Ascomycota</taxon>
        <taxon>Pezizomycotina</taxon>
        <taxon>Sordariomycetes</taxon>
        <taxon>Hypocreomycetidae</taxon>
        <taxon>Hypocreales</taxon>
        <taxon>Nectriaceae</taxon>
        <taxon>Fusarium</taxon>
        <taxon>Fusarium oxysporum species complex</taxon>
    </lineage>
</organism>